<proteinExistence type="predicted"/>
<comment type="caution">
    <text evidence="1">The sequence shown here is derived from an EMBL/GenBank/DDBJ whole genome shotgun (WGS) entry which is preliminary data.</text>
</comment>
<dbReference type="Gene3D" id="3.80.10.10">
    <property type="entry name" value="Ribonuclease Inhibitor"/>
    <property type="match status" value="1"/>
</dbReference>
<accession>A0A8H6HRW6</accession>
<dbReference type="EMBL" id="JACGCI010000048">
    <property type="protein sequence ID" value="KAF6751616.1"/>
    <property type="molecule type" value="Genomic_DNA"/>
</dbReference>
<protein>
    <recommendedName>
        <fullName evidence="3">F-box domain-containing protein</fullName>
    </recommendedName>
</protein>
<dbReference type="AlphaFoldDB" id="A0A8H6HRW6"/>
<dbReference type="OrthoDB" id="3031760at2759"/>
<keyword evidence="2" id="KW-1185">Reference proteome</keyword>
<gene>
    <name evidence="1" type="ORF">DFP72DRAFT_906669</name>
</gene>
<dbReference type="Proteomes" id="UP000521943">
    <property type="component" value="Unassembled WGS sequence"/>
</dbReference>
<evidence type="ECO:0000313" key="2">
    <source>
        <dbReference type="Proteomes" id="UP000521943"/>
    </source>
</evidence>
<evidence type="ECO:0008006" key="3">
    <source>
        <dbReference type="Google" id="ProtNLM"/>
    </source>
</evidence>
<dbReference type="InterPro" id="IPR032675">
    <property type="entry name" value="LRR_dom_sf"/>
</dbReference>
<reference evidence="1 2" key="1">
    <citation type="submission" date="2020-07" db="EMBL/GenBank/DDBJ databases">
        <title>Comparative genomics of pyrophilous fungi reveals a link between fire events and developmental genes.</title>
        <authorList>
            <consortium name="DOE Joint Genome Institute"/>
            <person name="Steindorff A.S."/>
            <person name="Carver A."/>
            <person name="Calhoun S."/>
            <person name="Stillman K."/>
            <person name="Liu H."/>
            <person name="Lipzen A."/>
            <person name="Pangilinan J."/>
            <person name="Labutti K."/>
            <person name="Bruns T.D."/>
            <person name="Grigoriev I.V."/>
        </authorList>
    </citation>
    <scope>NUCLEOTIDE SEQUENCE [LARGE SCALE GENOMIC DNA]</scope>
    <source>
        <strain evidence="1 2">CBS 144469</strain>
    </source>
</reference>
<name>A0A8H6HRW6_9AGAR</name>
<organism evidence="1 2">
    <name type="scientific">Ephemerocybe angulata</name>
    <dbReference type="NCBI Taxonomy" id="980116"/>
    <lineage>
        <taxon>Eukaryota</taxon>
        <taxon>Fungi</taxon>
        <taxon>Dikarya</taxon>
        <taxon>Basidiomycota</taxon>
        <taxon>Agaricomycotina</taxon>
        <taxon>Agaricomycetes</taxon>
        <taxon>Agaricomycetidae</taxon>
        <taxon>Agaricales</taxon>
        <taxon>Agaricineae</taxon>
        <taxon>Psathyrellaceae</taxon>
        <taxon>Ephemerocybe</taxon>
    </lineage>
</organism>
<dbReference type="SUPFAM" id="SSF52047">
    <property type="entry name" value="RNI-like"/>
    <property type="match status" value="1"/>
</dbReference>
<sequence>MNRCLQAPEILQLICDQLPNGRNSDRQRLLAVALSCRALLEPALDRLWHTIYSIKPMTSILPGDLWTKERKVGPNATKFTVLGLRRAIQSTDLDRYVAYYAQRIRVVDFGPALNRTFSPEAWRGLELATNWKHGALSPSARKIVWTLTPLKQSVLPKEALDQAFPYFSLFLGSKTTCLHVSFDSGVPIHVASIRSAVNIPLELKELKLKDVGNFPTTFMGNYLKSFSWEKLEVLRIGNLPADAISHLSTLPLLATIEVWAFRKLSRLYTYSVETDINNPPDHLAAIPDDAFRALQTLELNGNDIESVEAFVQYLPPKNQLRKFKCVLRSNPPTSRGLQDLIVTIRLHCDVRHLKKITIKGGHGLPAVEEKLYVQLEEGINLGPLFVFNKLESLTVSLPSIAVNLNGQDINDISDGFPNLRKLKIDTDIYDSRIPLIDHKDLLKLLYDFGCLRKLGLRFNATGITGQEQKPNSTYEQVPTPLEKLWVGDSPIYFPPAAADFFNAHSPKLQWLGIVTTPFQGPLPPENSPIMLYRRRWVDVRDHIIINTTDLV</sequence>
<evidence type="ECO:0000313" key="1">
    <source>
        <dbReference type="EMBL" id="KAF6751616.1"/>
    </source>
</evidence>